<dbReference type="Proteomes" id="UP000318704">
    <property type="component" value="Chromosome"/>
</dbReference>
<dbReference type="EMBL" id="CP037920">
    <property type="protein sequence ID" value="QDT99987.1"/>
    <property type="molecule type" value="Genomic_DNA"/>
</dbReference>
<sequence length="34" mass="3670">MCPFFNSVLLGTGLILEVLWSSAPVPPLPVKEQS</sequence>
<name>A0A517W401_9PLAN</name>
<accession>A0A517W401</accession>
<gene>
    <name evidence="1" type="ORF">V144x_55010</name>
</gene>
<dbReference type="KEGG" id="gaw:V144x_55010"/>
<evidence type="ECO:0000313" key="1">
    <source>
        <dbReference type="EMBL" id="QDT99987.1"/>
    </source>
</evidence>
<proteinExistence type="predicted"/>
<dbReference type="AlphaFoldDB" id="A0A517W401"/>
<evidence type="ECO:0000313" key="2">
    <source>
        <dbReference type="Proteomes" id="UP000318704"/>
    </source>
</evidence>
<reference evidence="1 2" key="1">
    <citation type="submission" date="2019-03" db="EMBL/GenBank/DDBJ databases">
        <title>Deep-cultivation of Planctomycetes and their phenomic and genomic characterization uncovers novel biology.</title>
        <authorList>
            <person name="Wiegand S."/>
            <person name="Jogler M."/>
            <person name="Boedeker C."/>
            <person name="Pinto D."/>
            <person name="Vollmers J."/>
            <person name="Rivas-Marin E."/>
            <person name="Kohn T."/>
            <person name="Peeters S.H."/>
            <person name="Heuer A."/>
            <person name="Rast P."/>
            <person name="Oberbeckmann S."/>
            <person name="Bunk B."/>
            <person name="Jeske O."/>
            <person name="Meyerdierks A."/>
            <person name="Storesund J.E."/>
            <person name="Kallscheuer N."/>
            <person name="Luecker S."/>
            <person name="Lage O.M."/>
            <person name="Pohl T."/>
            <person name="Merkel B.J."/>
            <person name="Hornburger P."/>
            <person name="Mueller R.-W."/>
            <person name="Bruemmer F."/>
            <person name="Labrenz M."/>
            <person name="Spormann A.M."/>
            <person name="Op den Camp H."/>
            <person name="Overmann J."/>
            <person name="Amann R."/>
            <person name="Jetten M.S.M."/>
            <person name="Mascher T."/>
            <person name="Medema M.H."/>
            <person name="Devos D.P."/>
            <person name="Kaster A.-K."/>
            <person name="Ovreas L."/>
            <person name="Rohde M."/>
            <person name="Galperin M.Y."/>
            <person name="Jogler C."/>
        </authorList>
    </citation>
    <scope>NUCLEOTIDE SEQUENCE [LARGE SCALE GENOMIC DNA]</scope>
    <source>
        <strain evidence="1 2">V144</strain>
    </source>
</reference>
<protein>
    <submittedName>
        <fullName evidence="1">Uncharacterized protein</fullName>
    </submittedName>
</protein>
<organism evidence="1 2">
    <name type="scientific">Gimesia aquarii</name>
    <dbReference type="NCBI Taxonomy" id="2527964"/>
    <lineage>
        <taxon>Bacteria</taxon>
        <taxon>Pseudomonadati</taxon>
        <taxon>Planctomycetota</taxon>
        <taxon>Planctomycetia</taxon>
        <taxon>Planctomycetales</taxon>
        <taxon>Planctomycetaceae</taxon>
        <taxon>Gimesia</taxon>
    </lineage>
</organism>